<feature type="transmembrane region" description="Helical" evidence="2">
    <location>
        <begin position="79"/>
        <end position="101"/>
    </location>
</feature>
<keyword evidence="2" id="KW-0812">Transmembrane</keyword>
<comment type="caution">
    <text evidence="3">The sequence shown here is derived from an EMBL/GenBank/DDBJ whole genome shotgun (WGS) entry which is preliminary data.</text>
</comment>
<evidence type="ECO:0000313" key="4">
    <source>
        <dbReference type="Proteomes" id="UP000053260"/>
    </source>
</evidence>
<dbReference type="STRING" id="909626.AQJ91_18190"/>
<feature type="compositionally biased region" description="Basic and acidic residues" evidence="1">
    <location>
        <begin position="1"/>
        <end position="13"/>
    </location>
</feature>
<evidence type="ECO:0000256" key="1">
    <source>
        <dbReference type="SAM" id="MobiDB-lite"/>
    </source>
</evidence>
<keyword evidence="2" id="KW-1133">Transmembrane helix</keyword>
<organism evidence="3 4">
    <name type="scientific">Streptomyces dysideae</name>
    <dbReference type="NCBI Taxonomy" id="909626"/>
    <lineage>
        <taxon>Bacteria</taxon>
        <taxon>Bacillati</taxon>
        <taxon>Actinomycetota</taxon>
        <taxon>Actinomycetes</taxon>
        <taxon>Kitasatosporales</taxon>
        <taxon>Streptomycetaceae</taxon>
        <taxon>Streptomyces</taxon>
    </lineage>
</organism>
<evidence type="ECO:0000256" key="2">
    <source>
        <dbReference type="SAM" id="Phobius"/>
    </source>
</evidence>
<proteinExistence type="predicted"/>
<feature type="region of interest" description="Disordered" evidence="1">
    <location>
        <begin position="1"/>
        <end position="35"/>
    </location>
</feature>
<dbReference type="EMBL" id="LMXB01000048">
    <property type="protein sequence ID" value="KUO19746.1"/>
    <property type="molecule type" value="Genomic_DNA"/>
</dbReference>
<dbReference type="Proteomes" id="UP000053260">
    <property type="component" value="Unassembled WGS sequence"/>
</dbReference>
<keyword evidence="4" id="KW-1185">Reference proteome</keyword>
<protein>
    <submittedName>
        <fullName evidence="3">Uncharacterized protein</fullName>
    </submittedName>
</protein>
<feature type="compositionally biased region" description="Basic and acidic residues" evidence="1">
    <location>
        <begin position="24"/>
        <end position="35"/>
    </location>
</feature>
<accession>A0A124IEY3</accession>
<name>A0A124IEY3_9ACTN</name>
<feature type="transmembrane region" description="Helical" evidence="2">
    <location>
        <begin position="39"/>
        <end position="59"/>
    </location>
</feature>
<feature type="transmembrane region" description="Helical" evidence="2">
    <location>
        <begin position="113"/>
        <end position="135"/>
    </location>
</feature>
<keyword evidence="2" id="KW-0472">Membrane</keyword>
<evidence type="ECO:0000313" key="3">
    <source>
        <dbReference type="EMBL" id="KUO19746.1"/>
    </source>
</evidence>
<dbReference type="AlphaFoldDB" id="A0A124IEY3"/>
<sequence length="137" mass="14679">MSEMPEHEEHAQHADQPFPPAPVNEEKGTADVDRPEGPISAAIIAAGIGAAALGLFTTLAEASEDVAEWLQWNDRVGPLSGKTCMAVIVWLVSWAVLHLALRNKPRETGRALTVALVLIALGVLGTFPTFFQLFAPE</sequence>
<reference evidence="3 4" key="1">
    <citation type="submission" date="2015-10" db="EMBL/GenBank/DDBJ databases">
        <title>Draft genome sequence of Streptomyces sp. RV15, isolated from a marine sponge.</title>
        <authorList>
            <person name="Ruckert C."/>
            <person name="Abdelmohsen U.R."/>
            <person name="Winkler A."/>
            <person name="Hentschel U."/>
            <person name="Kalinowski J."/>
            <person name="Kampfer P."/>
            <person name="Glaeser S."/>
        </authorList>
    </citation>
    <scope>NUCLEOTIDE SEQUENCE [LARGE SCALE GENOMIC DNA]</scope>
    <source>
        <strain evidence="3 4">RV15</strain>
    </source>
</reference>
<gene>
    <name evidence="3" type="ORF">AQJ91_18190</name>
</gene>